<accession>A0A9X3TRC0</accession>
<proteinExistence type="predicted"/>
<protein>
    <submittedName>
        <fullName evidence="2">DUF4183 domain-containing protein</fullName>
    </submittedName>
</protein>
<dbReference type="Proteomes" id="UP001151071">
    <property type="component" value="Unassembled WGS sequence"/>
</dbReference>
<dbReference type="EMBL" id="JAPYYP010000013">
    <property type="protein sequence ID" value="MDA5109063.1"/>
    <property type="molecule type" value="Genomic_DNA"/>
</dbReference>
<evidence type="ECO:0000313" key="2">
    <source>
        <dbReference type="EMBL" id="MDA5109063.1"/>
    </source>
</evidence>
<sequence length="132" mass="14264">MQPLPIFSSESIILSLGLHKQTIPIIAINPFNLIFPRQPSAPQSPTLLRGETFQYTAIADGVKNVYTSGDAVLQFSTSGILDPGTFTFASLFINGILQPPNSYVIQPGILILSDVPVQGAPIIIQFVRIISQ</sequence>
<dbReference type="RefSeq" id="WP_271140188.1">
    <property type="nucleotide sequence ID" value="NZ_JAPYYP010000013.1"/>
</dbReference>
<dbReference type="Pfam" id="PF13799">
    <property type="entry name" value="DUF4183"/>
    <property type="match status" value="1"/>
</dbReference>
<keyword evidence="3" id="KW-1185">Reference proteome</keyword>
<comment type="caution">
    <text evidence="2">The sequence shown here is derived from an EMBL/GenBank/DDBJ whole genome shotgun (WGS) entry which is preliminary data.</text>
</comment>
<gene>
    <name evidence="2" type="ORF">O3V59_11875</name>
</gene>
<organism evidence="2 3">
    <name type="scientific">Brevibacillus thermoruber</name>
    <dbReference type="NCBI Taxonomy" id="33942"/>
    <lineage>
        <taxon>Bacteria</taxon>
        <taxon>Bacillati</taxon>
        <taxon>Bacillota</taxon>
        <taxon>Bacilli</taxon>
        <taxon>Bacillales</taxon>
        <taxon>Paenibacillaceae</taxon>
        <taxon>Brevibacillus</taxon>
    </lineage>
</organism>
<name>A0A9X3TRC0_9BACL</name>
<evidence type="ECO:0000259" key="1">
    <source>
        <dbReference type="Pfam" id="PF13799"/>
    </source>
</evidence>
<evidence type="ECO:0000313" key="3">
    <source>
        <dbReference type="Proteomes" id="UP001151071"/>
    </source>
</evidence>
<dbReference type="InterPro" id="IPR025237">
    <property type="entry name" value="DUF4183"/>
</dbReference>
<feature type="domain" description="DUF4183" evidence="1">
    <location>
        <begin position="56"/>
        <end position="126"/>
    </location>
</feature>
<dbReference type="AlphaFoldDB" id="A0A9X3TRC0"/>
<reference evidence="2" key="1">
    <citation type="submission" date="2022-12" db="EMBL/GenBank/DDBJ databases">
        <title>Draft genome sequence of the thermophilic strain Brevibacillus thermoruber HT42, isolated from Los Humeros, Puebla, Mexico, with biotechnological potential.</title>
        <authorList>
            <person name="Lara Sanchez J."/>
            <person name="Solis Palacios R."/>
            <person name="Bustos Baena A.S."/>
            <person name="Ruz Baez A.E."/>
            <person name="Espinosa Luna G."/>
            <person name="Oliart Ros R.M."/>
        </authorList>
    </citation>
    <scope>NUCLEOTIDE SEQUENCE</scope>
    <source>
        <strain evidence="2">HT42</strain>
    </source>
</reference>